<evidence type="ECO:0000313" key="2">
    <source>
        <dbReference type="Proteomes" id="UP000291933"/>
    </source>
</evidence>
<gene>
    <name evidence="1" type="ORF">ET996_04200</name>
</gene>
<dbReference type="EMBL" id="SDMR01000003">
    <property type="protein sequence ID" value="TBT95653.1"/>
    <property type="molecule type" value="Genomic_DNA"/>
</dbReference>
<dbReference type="InterPro" id="IPR052341">
    <property type="entry name" value="LOG_family_nucleotidases"/>
</dbReference>
<dbReference type="OrthoDB" id="9807160at2"/>
<organism evidence="1 2">
    <name type="scientific">Propioniciclava tarda</name>
    <dbReference type="NCBI Taxonomy" id="433330"/>
    <lineage>
        <taxon>Bacteria</taxon>
        <taxon>Bacillati</taxon>
        <taxon>Actinomycetota</taxon>
        <taxon>Actinomycetes</taxon>
        <taxon>Propionibacteriales</taxon>
        <taxon>Propionibacteriaceae</taxon>
        <taxon>Propioniciclava</taxon>
    </lineage>
</organism>
<comment type="caution">
    <text evidence="1">The sequence shown here is derived from an EMBL/GenBank/DDBJ whole genome shotgun (WGS) entry which is preliminary data.</text>
</comment>
<proteinExistence type="predicted"/>
<evidence type="ECO:0000313" key="1">
    <source>
        <dbReference type="EMBL" id="TBT95653.1"/>
    </source>
</evidence>
<reference evidence="1 2" key="1">
    <citation type="submission" date="2019-01" db="EMBL/GenBank/DDBJ databases">
        <title>Lactibacter flavus gen. nov., sp. nov., a novel bacterium of the family Propionibacteriaceae isolated from raw milk and dairy products.</title>
        <authorList>
            <person name="Huptas C."/>
            <person name="Wenning M."/>
            <person name="Breitenwieser F."/>
            <person name="Doll E."/>
            <person name="Von Neubeck M."/>
            <person name="Busse H.-J."/>
            <person name="Scherer S."/>
        </authorList>
    </citation>
    <scope>NUCLEOTIDE SEQUENCE [LARGE SCALE GENOMIC DNA]</scope>
    <source>
        <strain evidence="1 2">DSM 22130</strain>
    </source>
</reference>
<dbReference type="PANTHER" id="PTHR43393">
    <property type="entry name" value="CYTOKININ RIBOSIDE 5'-MONOPHOSPHATE PHOSPHORIBOHYDROLASE"/>
    <property type="match status" value="1"/>
</dbReference>
<dbReference type="RefSeq" id="WP_131171305.1">
    <property type="nucleotide sequence ID" value="NZ_FXTL01000003.1"/>
</dbReference>
<keyword evidence="2" id="KW-1185">Reference proteome</keyword>
<dbReference type="Proteomes" id="UP000291933">
    <property type="component" value="Unassembled WGS sequence"/>
</dbReference>
<dbReference type="PANTHER" id="PTHR43393:SF3">
    <property type="entry name" value="LYSINE DECARBOXYLASE-LIKE PROTEIN"/>
    <property type="match status" value="1"/>
</dbReference>
<dbReference type="AlphaFoldDB" id="A0A4Q9KMB8"/>
<dbReference type="Gene3D" id="3.40.50.450">
    <property type="match status" value="1"/>
</dbReference>
<name>A0A4Q9KMB8_PROTD</name>
<accession>A0A4Q9KMB8</accession>
<sequence length="358" mass="38082">MRREIETLDAFDAHVAGEGTLRGCAVQSLDLTARQPILERTDVHNALFLGCDLSASAADSLARRGALVFPRLPDVPFNAYRASLYNADELYRGLDRGYPSTPDGRNYSWTLRGASSLLDAALARALHDHAISDALAEAAPDQALGVGIMGGHAIARGSEAYRRTARLAAQLAASGRLVVTGGGPGAMEAANLGASFGGTAADLDAACDELASVPTFHHSIEAWASLGLAVRDRYHCTKPTLGVPTWFYGHEPPNVFATGIAKYFDNAIREDVLLSLCGGGLIFTEGAAGTVQEIFQSVTRNYYAAELHQLRPLVLVGLDYWTETVPAYPLLAALASGRLMQPHVHLVDTIEDAIAALD</sequence>
<protein>
    <submittedName>
        <fullName evidence="1">Rossmann fold nucleotide-binding protein</fullName>
    </submittedName>
</protein>
<dbReference type="SUPFAM" id="SSF102405">
    <property type="entry name" value="MCP/YpsA-like"/>
    <property type="match status" value="1"/>
</dbReference>
<dbReference type="GO" id="GO:0005829">
    <property type="term" value="C:cytosol"/>
    <property type="evidence" value="ECO:0007669"/>
    <property type="project" value="TreeGrafter"/>
</dbReference>